<dbReference type="InterPro" id="IPR002048">
    <property type="entry name" value="EF_hand_dom"/>
</dbReference>
<keyword evidence="1" id="KW-0106">Calcium</keyword>
<evidence type="ECO:0000313" key="4">
    <source>
        <dbReference type="Proteomes" id="UP000053144"/>
    </source>
</evidence>
<dbReference type="Gramene" id="KOM49013">
    <property type="protein sequence ID" value="KOM49013"/>
    <property type="gene ID" value="LR48_Vigan07g271700"/>
</dbReference>
<dbReference type="InterPro" id="IPR018247">
    <property type="entry name" value="EF_Hand_1_Ca_BS"/>
</dbReference>
<dbReference type="PROSITE" id="PS00018">
    <property type="entry name" value="EF_HAND_1"/>
    <property type="match status" value="1"/>
</dbReference>
<dbReference type="EMBL" id="CM003377">
    <property type="protein sequence ID" value="KOM49013.1"/>
    <property type="molecule type" value="Genomic_DNA"/>
</dbReference>
<dbReference type="SMART" id="SM00054">
    <property type="entry name" value="EFh"/>
    <property type="match status" value="2"/>
</dbReference>
<gene>
    <name evidence="3" type="ORF">LR48_Vigan07g271700</name>
</gene>
<protein>
    <recommendedName>
        <fullName evidence="2">EF-hand domain-containing protein</fullName>
    </recommendedName>
</protein>
<evidence type="ECO:0000313" key="3">
    <source>
        <dbReference type="EMBL" id="KOM49013.1"/>
    </source>
</evidence>
<dbReference type="InterPro" id="IPR011992">
    <property type="entry name" value="EF-hand-dom_pair"/>
</dbReference>
<dbReference type="OMA" id="CNADANG"/>
<dbReference type="AlphaFoldDB" id="A0A0L9V1W3"/>
<dbReference type="STRING" id="3914.A0A0L9V1W3"/>
<sequence>MQKIMEALHNADRDRNGSYNKDELKQALRDLGAYFPNWRAYRAFGKADANNDGQISGEEIDTLIEYLHSCGFGK</sequence>
<dbReference type="SUPFAM" id="SSF47473">
    <property type="entry name" value="EF-hand"/>
    <property type="match status" value="1"/>
</dbReference>
<feature type="domain" description="EF-hand" evidence="2">
    <location>
        <begin position="42"/>
        <end position="70"/>
    </location>
</feature>
<dbReference type="Gene3D" id="1.10.238.10">
    <property type="entry name" value="EF-hand"/>
    <property type="match status" value="1"/>
</dbReference>
<dbReference type="PROSITE" id="PS50222">
    <property type="entry name" value="EF_HAND_2"/>
    <property type="match status" value="2"/>
</dbReference>
<accession>A0A0L9V1W3</accession>
<dbReference type="GO" id="GO:0005509">
    <property type="term" value="F:calcium ion binding"/>
    <property type="evidence" value="ECO:0007669"/>
    <property type="project" value="InterPro"/>
</dbReference>
<dbReference type="Pfam" id="PF13202">
    <property type="entry name" value="EF-hand_5"/>
    <property type="match status" value="1"/>
</dbReference>
<reference evidence="4" key="1">
    <citation type="journal article" date="2015" name="Proc. Natl. Acad. Sci. U.S.A.">
        <title>Genome sequencing of adzuki bean (Vigna angularis) provides insight into high starch and low fat accumulation and domestication.</title>
        <authorList>
            <person name="Yang K."/>
            <person name="Tian Z."/>
            <person name="Chen C."/>
            <person name="Luo L."/>
            <person name="Zhao B."/>
            <person name="Wang Z."/>
            <person name="Yu L."/>
            <person name="Li Y."/>
            <person name="Sun Y."/>
            <person name="Li W."/>
            <person name="Chen Y."/>
            <person name="Li Y."/>
            <person name="Zhang Y."/>
            <person name="Ai D."/>
            <person name="Zhao J."/>
            <person name="Shang C."/>
            <person name="Ma Y."/>
            <person name="Wu B."/>
            <person name="Wang M."/>
            <person name="Gao L."/>
            <person name="Sun D."/>
            <person name="Zhang P."/>
            <person name="Guo F."/>
            <person name="Wang W."/>
            <person name="Li Y."/>
            <person name="Wang J."/>
            <person name="Varshney R.K."/>
            <person name="Wang J."/>
            <person name="Ling H.Q."/>
            <person name="Wan P."/>
        </authorList>
    </citation>
    <scope>NUCLEOTIDE SEQUENCE</scope>
    <source>
        <strain evidence="4">cv. Jingnong 6</strain>
    </source>
</reference>
<proteinExistence type="predicted"/>
<evidence type="ECO:0000256" key="1">
    <source>
        <dbReference type="ARBA" id="ARBA00022837"/>
    </source>
</evidence>
<feature type="domain" description="EF-hand" evidence="2">
    <location>
        <begin position="1"/>
        <end position="34"/>
    </location>
</feature>
<evidence type="ECO:0000259" key="2">
    <source>
        <dbReference type="PROSITE" id="PS50222"/>
    </source>
</evidence>
<organism evidence="3 4">
    <name type="scientific">Phaseolus angularis</name>
    <name type="common">Azuki bean</name>
    <name type="synonym">Vigna angularis</name>
    <dbReference type="NCBI Taxonomy" id="3914"/>
    <lineage>
        <taxon>Eukaryota</taxon>
        <taxon>Viridiplantae</taxon>
        <taxon>Streptophyta</taxon>
        <taxon>Embryophyta</taxon>
        <taxon>Tracheophyta</taxon>
        <taxon>Spermatophyta</taxon>
        <taxon>Magnoliopsida</taxon>
        <taxon>eudicotyledons</taxon>
        <taxon>Gunneridae</taxon>
        <taxon>Pentapetalae</taxon>
        <taxon>rosids</taxon>
        <taxon>fabids</taxon>
        <taxon>Fabales</taxon>
        <taxon>Fabaceae</taxon>
        <taxon>Papilionoideae</taxon>
        <taxon>50 kb inversion clade</taxon>
        <taxon>NPAAA clade</taxon>
        <taxon>indigoferoid/millettioid clade</taxon>
        <taxon>Phaseoleae</taxon>
        <taxon>Vigna</taxon>
    </lineage>
</organism>
<dbReference type="Proteomes" id="UP000053144">
    <property type="component" value="Chromosome 7"/>
</dbReference>
<dbReference type="CDD" id="cd00051">
    <property type="entry name" value="EFh"/>
    <property type="match status" value="1"/>
</dbReference>
<name>A0A0L9V1W3_PHAAN</name>